<protein>
    <submittedName>
        <fullName evidence="2">Phosphoglycerate mutase-like protein</fullName>
    </submittedName>
</protein>
<dbReference type="GO" id="GO:0016791">
    <property type="term" value="F:phosphatase activity"/>
    <property type="evidence" value="ECO:0007669"/>
    <property type="project" value="TreeGrafter"/>
</dbReference>
<dbReference type="SMART" id="SM00855">
    <property type="entry name" value="PGAM"/>
    <property type="match status" value="1"/>
</dbReference>
<dbReference type="PANTHER" id="PTHR48100">
    <property type="entry name" value="BROAD-SPECIFICITY PHOSPHATASE YOR283W-RELATED"/>
    <property type="match status" value="1"/>
</dbReference>
<proteinExistence type="predicted"/>
<dbReference type="SUPFAM" id="SSF53254">
    <property type="entry name" value="Phosphoglycerate mutase-like"/>
    <property type="match status" value="1"/>
</dbReference>
<sequence>MPPTLILIRHAQALHNVNKKYHLPDPNLSGTGLKQCLELREHLREALKDLDVGLVVVSPMRRTIQTAILSLDWLTDRGVPIRASALWQENSNKPCDTGSAVEELMEEFPMVDFSGLDPVWPDKASERGRVYAYNRRAIVERARKALTELKACGEKAVVVVSHSGFMRQGMTGSWWFNADYRVFEFEGEELELRQWEATRKGGMGKSWEERVIVGEGIPEEDKAEVPGEDKGVPELN</sequence>
<feature type="compositionally biased region" description="Basic and acidic residues" evidence="1">
    <location>
        <begin position="219"/>
        <end position="236"/>
    </location>
</feature>
<comment type="caution">
    <text evidence="2">The sequence shown here is derived from an EMBL/GenBank/DDBJ whole genome shotgun (WGS) entry which is preliminary data.</text>
</comment>
<evidence type="ECO:0000313" key="3">
    <source>
        <dbReference type="Proteomes" id="UP001174691"/>
    </source>
</evidence>
<accession>A0AA38VSZ1</accession>
<evidence type="ECO:0000313" key="2">
    <source>
        <dbReference type="EMBL" id="KAJ9162122.1"/>
    </source>
</evidence>
<organism evidence="2 3">
    <name type="scientific">Coniochaeta hoffmannii</name>
    <dbReference type="NCBI Taxonomy" id="91930"/>
    <lineage>
        <taxon>Eukaryota</taxon>
        <taxon>Fungi</taxon>
        <taxon>Dikarya</taxon>
        <taxon>Ascomycota</taxon>
        <taxon>Pezizomycotina</taxon>
        <taxon>Sordariomycetes</taxon>
        <taxon>Sordariomycetidae</taxon>
        <taxon>Coniochaetales</taxon>
        <taxon>Coniochaetaceae</taxon>
        <taxon>Coniochaeta</taxon>
    </lineage>
</organism>
<dbReference type="InterPro" id="IPR029033">
    <property type="entry name" value="His_PPase_superfam"/>
</dbReference>
<gene>
    <name evidence="2" type="ORF">NKR19_g1635</name>
</gene>
<dbReference type="EMBL" id="JANBVN010000015">
    <property type="protein sequence ID" value="KAJ9162122.1"/>
    <property type="molecule type" value="Genomic_DNA"/>
</dbReference>
<dbReference type="GO" id="GO:0005737">
    <property type="term" value="C:cytoplasm"/>
    <property type="evidence" value="ECO:0007669"/>
    <property type="project" value="TreeGrafter"/>
</dbReference>
<dbReference type="Proteomes" id="UP001174691">
    <property type="component" value="Unassembled WGS sequence"/>
</dbReference>
<feature type="region of interest" description="Disordered" evidence="1">
    <location>
        <begin position="216"/>
        <end position="236"/>
    </location>
</feature>
<evidence type="ECO:0000256" key="1">
    <source>
        <dbReference type="SAM" id="MobiDB-lite"/>
    </source>
</evidence>
<keyword evidence="3" id="KW-1185">Reference proteome</keyword>
<dbReference type="PANTHER" id="PTHR48100:SF24">
    <property type="entry name" value="PHOSPHOGLYCERATE MUTASE"/>
    <property type="match status" value="1"/>
</dbReference>
<reference evidence="2" key="1">
    <citation type="submission" date="2022-07" db="EMBL/GenBank/DDBJ databases">
        <title>Fungi with potential for degradation of polypropylene.</title>
        <authorList>
            <person name="Gostincar C."/>
        </authorList>
    </citation>
    <scope>NUCLEOTIDE SEQUENCE</scope>
    <source>
        <strain evidence="2">EXF-13287</strain>
    </source>
</reference>
<dbReference type="AlphaFoldDB" id="A0AA38VSZ1"/>
<dbReference type="Pfam" id="PF00300">
    <property type="entry name" value="His_Phos_1"/>
    <property type="match status" value="1"/>
</dbReference>
<dbReference type="CDD" id="cd07067">
    <property type="entry name" value="HP_PGM_like"/>
    <property type="match status" value="1"/>
</dbReference>
<dbReference type="InterPro" id="IPR013078">
    <property type="entry name" value="His_Pase_superF_clade-1"/>
</dbReference>
<name>A0AA38VSZ1_9PEZI</name>
<dbReference type="Gene3D" id="3.40.50.1240">
    <property type="entry name" value="Phosphoglycerate mutase-like"/>
    <property type="match status" value="1"/>
</dbReference>
<dbReference type="InterPro" id="IPR050275">
    <property type="entry name" value="PGM_Phosphatase"/>
</dbReference>